<keyword evidence="2 5" id="KW-0479">Metal-binding</keyword>
<dbReference type="CDD" id="cd01335">
    <property type="entry name" value="Radical_SAM"/>
    <property type="match status" value="1"/>
</dbReference>
<organism evidence="7 8">
    <name type="scientific">Candidatus Fusicatenibacter intestinigallinarum</name>
    <dbReference type="NCBI Taxonomy" id="2838598"/>
    <lineage>
        <taxon>Bacteria</taxon>
        <taxon>Bacillati</taxon>
        <taxon>Bacillota</taxon>
        <taxon>Clostridia</taxon>
        <taxon>Lachnospirales</taxon>
        <taxon>Lachnospiraceae</taxon>
        <taxon>Fusicatenibacter</taxon>
    </lineage>
</organism>
<comment type="caution">
    <text evidence="7">The sequence shown here is derived from an EMBL/GenBank/DDBJ whole genome shotgun (WGS) entry which is preliminary data.</text>
</comment>
<dbReference type="GO" id="GO:0003824">
    <property type="term" value="F:catalytic activity"/>
    <property type="evidence" value="ECO:0007669"/>
    <property type="project" value="InterPro"/>
</dbReference>
<dbReference type="Pfam" id="PF04055">
    <property type="entry name" value="Radical_SAM"/>
    <property type="match status" value="1"/>
</dbReference>
<dbReference type="GO" id="GO:0046872">
    <property type="term" value="F:metal ion binding"/>
    <property type="evidence" value="ECO:0007669"/>
    <property type="project" value="UniProtKB-KW"/>
</dbReference>
<keyword evidence="1 5" id="KW-0949">S-adenosyl-L-methionine</keyword>
<comment type="cofactor">
    <cofactor evidence="5">
        <name>[4Fe-4S] cluster</name>
        <dbReference type="ChEBI" id="CHEBI:49883"/>
    </cofactor>
    <text evidence="5">Binds 1 [4Fe-4S] cluster. The cluster is coordinated with 3 cysteines and an exchangeable S-adenosyl-L-methionine.</text>
</comment>
<dbReference type="EMBL" id="DWWU01000010">
    <property type="protein sequence ID" value="HJC14658.1"/>
    <property type="molecule type" value="Genomic_DNA"/>
</dbReference>
<accession>A0A9D2N9U5</accession>
<feature type="domain" description="Radical SAM core" evidence="6">
    <location>
        <begin position="59"/>
        <end position="195"/>
    </location>
</feature>
<dbReference type="InterPro" id="IPR007197">
    <property type="entry name" value="rSAM"/>
</dbReference>
<gene>
    <name evidence="7" type="ORF">H9705_02355</name>
</gene>
<dbReference type="InterPro" id="IPR016431">
    <property type="entry name" value="Pyrv-formate_lyase-activ_prd"/>
</dbReference>
<evidence type="ECO:0000313" key="7">
    <source>
        <dbReference type="EMBL" id="HJC14658.1"/>
    </source>
</evidence>
<reference evidence="7" key="1">
    <citation type="journal article" date="2021" name="PeerJ">
        <title>Extensive microbial diversity within the chicken gut microbiome revealed by metagenomics and culture.</title>
        <authorList>
            <person name="Gilroy R."/>
            <person name="Ravi A."/>
            <person name="Getino M."/>
            <person name="Pursley I."/>
            <person name="Horton D.L."/>
            <person name="Alikhan N.F."/>
            <person name="Baker D."/>
            <person name="Gharbi K."/>
            <person name="Hall N."/>
            <person name="Watson M."/>
            <person name="Adriaenssens E.M."/>
            <person name="Foster-Nyarko E."/>
            <person name="Jarju S."/>
            <person name="Secka A."/>
            <person name="Antonio M."/>
            <person name="Oren A."/>
            <person name="Chaudhuri R.R."/>
            <person name="La Ragione R."/>
            <person name="Hildebrand F."/>
            <person name="Pallen M.J."/>
        </authorList>
    </citation>
    <scope>NUCLEOTIDE SEQUENCE</scope>
    <source>
        <strain evidence="7">CHK185-5351</strain>
    </source>
</reference>
<proteinExistence type="predicted"/>
<dbReference type="SFLD" id="SFLDS00029">
    <property type="entry name" value="Radical_SAM"/>
    <property type="match status" value="1"/>
</dbReference>
<evidence type="ECO:0000256" key="5">
    <source>
        <dbReference type="PIRSR" id="PIRSR004869-50"/>
    </source>
</evidence>
<evidence type="ECO:0000256" key="3">
    <source>
        <dbReference type="ARBA" id="ARBA00023004"/>
    </source>
</evidence>
<evidence type="ECO:0000256" key="2">
    <source>
        <dbReference type="ARBA" id="ARBA00022723"/>
    </source>
</evidence>
<feature type="binding site" evidence="5">
    <location>
        <position position="68"/>
    </location>
    <ligand>
        <name>[4Fe-4S] cluster</name>
        <dbReference type="ChEBI" id="CHEBI:49883"/>
        <note>4Fe-4S-S-AdoMet</note>
    </ligand>
</feature>
<keyword evidence="4 5" id="KW-0411">Iron-sulfur</keyword>
<evidence type="ECO:0000256" key="4">
    <source>
        <dbReference type="ARBA" id="ARBA00023014"/>
    </source>
</evidence>
<dbReference type="AlphaFoldDB" id="A0A9D2N9U5"/>
<dbReference type="SFLD" id="SFLDG01099">
    <property type="entry name" value="Uncharacterised_Radical_SAM_Su"/>
    <property type="match status" value="1"/>
</dbReference>
<dbReference type="Proteomes" id="UP000823849">
    <property type="component" value="Unassembled WGS sequence"/>
</dbReference>
<dbReference type="SUPFAM" id="SSF102114">
    <property type="entry name" value="Radical SAM enzymes"/>
    <property type="match status" value="1"/>
</dbReference>
<keyword evidence="3 5" id="KW-0408">Iron</keyword>
<dbReference type="Gene3D" id="3.20.20.70">
    <property type="entry name" value="Aldolase class I"/>
    <property type="match status" value="1"/>
</dbReference>
<name>A0A9D2N9U5_9FIRM</name>
<reference evidence="7" key="2">
    <citation type="submission" date="2021-04" db="EMBL/GenBank/DDBJ databases">
        <authorList>
            <person name="Gilroy R."/>
        </authorList>
    </citation>
    <scope>NUCLEOTIDE SEQUENCE</scope>
    <source>
        <strain evidence="7">CHK185-5351</strain>
    </source>
</reference>
<dbReference type="PANTHER" id="PTHR43075:SF1">
    <property type="entry name" value="FORMATE LYASE ACTIVATING ENZYME, PUTATIVE (AFU_ORTHOLOGUE AFUA_2G15630)-RELATED"/>
    <property type="match status" value="1"/>
</dbReference>
<dbReference type="PIRSF" id="PIRSF004869">
    <property type="entry name" value="PflX_prd"/>
    <property type="match status" value="1"/>
</dbReference>
<evidence type="ECO:0000256" key="1">
    <source>
        <dbReference type="ARBA" id="ARBA00022691"/>
    </source>
</evidence>
<evidence type="ECO:0000259" key="6">
    <source>
        <dbReference type="Pfam" id="PF04055"/>
    </source>
</evidence>
<dbReference type="InterPro" id="IPR058240">
    <property type="entry name" value="rSAM_sf"/>
</dbReference>
<evidence type="ECO:0000313" key="8">
    <source>
        <dbReference type="Proteomes" id="UP000823849"/>
    </source>
</evidence>
<dbReference type="InterPro" id="IPR013785">
    <property type="entry name" value="Aldolase_TIM"/>
</dbReference>
<protein>
    <submittedName>
        <fullName evidence="7">Radical SAM protein</fullName>
    </submittedName>
</protein>
<dbReference type="InterPro" id="IPR040085">
    <property type="entry name" value="MJ0674-like"/>
</dbReference>
<feature type="binding site" evidence="5">
    <location>
        <position position="64"/>
    </location>
    <ligand>
        <name>[4Fe-4S] cluster</name>
        <dbReference type="ChEBI" id="CHEBI:49883"/>
        <note>4Fe-4S-S-AdoMet</note>
    </ligand>
</feature>
<sequence length="304" mass="33949">MRSWLTDGGCRLCPRACGAHRELGKTGFCRVTAKLYAARAALHFWEEPCISGNRGSGTVFFSGCTLRCVYCQNRSIARGDAGQEISQERLTEIFLELQAQGAHNINLVTPTHYSPWIAAALKEAKRQGLNIPVVYNCGGYEGMESLRWMEGLVDIYLTDFKYMDSDLAARYSNAPDYPREAKRALAQMFRQVGTPVFDEDGMMKKGIIVRHLLLPGALKNAKAVVKYVYETYGDDVYLSLMNQYTPLTGEEGETLPEPLNRKVTKREYERLVDAALELGVTNAFIQEGDTAKESFIPPFEGTGL</sequence>
<dbReference type="GO" id="GO:0051536">
    <property type="term" value="F:iron-sulfur cluster binding"/>
    <property type="evidence" value="ECO:0007669"/>
    <property type="project" value="UniProtKB-KW"/>
</dbReference>
<dbReference type="PANTHER" id="PTHR43075">
    <property type="entry name" value="FORMATE LYASE ACTIVATING ENZYME, PUTATIVE (AFU_ORTHOLOGUE AFUA_2G15630)-RELATED"/>
    <property type="match status" value="1"/>
</dbReference>
<feature type="binding site" evidence="5">
    <location>
        <position position="71"/>
    </location>
    <ligand>
        <name>[4Fe-4S] cluster</name>
        <dbReference type="ChEBI" id="CHEBI:49883"/>
        <note>4Fe-4S-S-AdoMet</note>
    </ligand>
</feature>